<feature type="domain" description="Glycosyltransferase 2-like" evidence="1">
    <location>
        <begin position="6"/>
        <end position="132"/>
    </location>
</feature>
<reference evidence="2 3" key="1">
    <citation type="submission" date="2019-07" db="EMBL/GenBank/DDBJ databases">
        <title>Seonamhaeicola sp. W255 draft genome.</title>
        <authorList>
            <person name="Zhang X.-Y."/>
            <person name="Zhang R."/>
            <person name="Zhong Y.-L."/>
            <person name="Du Z.-J."/>
        </authorList>
    </citation>
    <scope>NUCLEOTIDE SEQUENCE [LARGE SCALE GENOMIC DNA]</scope>
    <source>
        <strain evidence="2 3">W255</strain>
    </source>
</reference>
<evidence type="ECO:0000313" key="2">
    <source>
        <dbReference type="EMBL" id="TWO31798.1"/>
    </source>
</evidence>
<sequence length="312" mass="36073">MQPFFSIVIPLYNKEKYIQDTLKSVLNQTFKEFEVIIVNDGCTDSSLDIVKTYNNKRIIISNQKNKGVSAARNKGIELSKAKFIAFLDADDIWLPNHLSTLKTLIEDFPECGMYCSRYKTRISPKKIINNDLSKHIKEDYRGVIPDFFQASLINRVAHTSAVVIPKRILENDGMFDLNISSGQDLDLWIRVAAHYNVAITNKKTSIYRFEIPNSLSKTPFLSKKLIDFKKFESLEENNKSLKHFLDLYRLEYALHYRIYGAVQQSKKLLNQINTKIPFTTKVLLKLPPFLLKMLLGTKHLLKSKGIDFTVYH</sequence>
<comment type="caution">
    <text evidence="2">The sequence shown here is derived from an EMBL/GenBank/DDBJ whole genome shotgun (WGS) entry which is preliminary data.</text>
</comment>
<name>A0A562YBZ2_9FLAO</name>
<evidence type="ECO:0000259" key="1">
    <source>
        <dbReference type="Pfam" id="PF00535"/>
    </source>
</evidence>
<keyword evidence="3" id="KW-1185">Reference proteome</keyword>
<organism evidence="2 3">
    <name type="scientific">Seonamhaeicola sediminis</name>
    <dbReference type="NCBI Taxonomy" id="2528206"/>
    <lineage>
        <taxon>Bacteria</taxon>
        <taxon>Pseudomonadati</taxon>
        <taxon>Bacteroidota</taxon>
        <taxon>Flavobacteriia</taxon>
        <taxon>Flavobacteriales</taxon>
        <taxon>Flavobacteriaceae</taxon>
    </lineage>
</organism>
<dbReference type="Gene3D" id="3.90.550.10">
    <property type="entry name" value="Spore Coat Polysaccharide Biosynthesis Protein SpsA, Chain A"/>
    <property type="match status" value="1"/>
</dbReference>
<gene>
    <name evidence="2" type="ORF">E1J38_012020</name>
</gene>
<accession>A0A562YBZ2</accession>
<dbReference type="PANTHER" id="PTHR22916:SF3">
    <property type="entry name" value="UDP-GLCNAC:BETAGAL BETA-1,3-N-ACETYLGLUCOSAMINYLTRANSFERASE-LIKE PROTEIN 1"/>
    <property type="match status" value="1"/>
</dbReference>
<dbReference type="RefSeq" id="WP_133357098.1">
    <property type="nucleotide sequence ID" value="NZ_SMZJ02000007.1"/>
</dbReference>
<dbReference type="InterPro" id="IPR001173">
    <property type="entry name" value="Glyco_trans_2-like"/>
</dbReference>
<dbReference type="PANTHER" id="PTHR22916">
    <property type="entry name" value="GLYCOSYLTRANSFERASE"/>
    <property type="match status" value="1"/>
</dbReference>
<dbReference type="Pfam" id="PF00535">
    <property type="entry name" value="Glycos_transf_2"/>
    <property type="match status" value="1"/>
</dbReference>
<dbReference type="CDD" id="cd00761">
    <property type="entry name" value="Glyco_tranf_GTA_type"/>
    <property type="match status" value="1"/>
</dbReference>
<dbReference type="GO" id="GO:0016758">
    <property type="term" value="F:hexosyltransferase activity"/>
    <property type="evidence" value="ECO:0007669"/>
    <property type="project" value="UniProtKB-ARBA"/>
</dbReference>
<evidence type="ECO:0000313" key="3">
    <source>
        <dbReference type="Proteomes" id="UP000295814"/>
    </source>
</evidence>
<protein>
    <submittedName>
        <fullName evidence="2">Glycosyltransferase family 2 protein</fullName>
    </submittedName>
</protein>
<dbReference type="OrthoDB" id="6307329at2"/>
<dbReference type="SUPFAM" id="SSF53448">
    <property type="entry name" value="Nucleotide-diphospho-sugar transferases"/>
    <property type="match status" value="1"/>
</dbReference>
<dbReference type="InterPro" id="IPR029044">
    <property type="entry name" value="Nucleotide-diphossugar_trans"/>
</dbReference>
<dbReference type="AlphaFoldDB" id="A0A562YBZ2"/>
<dbReference type="EMBL" id="SMZJ02000007">
    <property type="protein sequence ID" value="TWO31798.1"/>
    <property type="molecule type" value="Genomic_DNA"/>
</dbReference>
<proteinExistence type="predicted"/>
<keyword evidence="2" id="KW-0808">Transferase</keyword>
<dbReference type="Proteomes" id="UP000295814">
    <property type="component" value="Unassembled WGS sequence"/>
</dbReference>